<evidence type="ECO:0000313" key="14">
    <source>
        <dbReference type="Proteomes" id="UP000887568"/>
    </source>
</evidence>
<feature type="transmembrane region" description="Helical" evidence="11">
    <location>
        <begin position="159"/>
        <end position="186"/>
    </location>
</feature>
<organism evidence="13 14">
    <name type="scientific">Patiria miniata</name>
    <name type="common">Bat star</name>
    <name type="synonym">Asterina miniata</name>
    <dbReference type="NCBI Taxonomy" id="46514"/>
    <lineage>
        <taxon>Eukaryota</taxon>
        <taxon>Metazoa</taxon>
        <taxon>Echinodermata</taxon>
        <taxon>Eleutherozoa</taxon>
        <taxon>Asterozoa</taxon>
        <taxon>Asteroidea</taxon>
        <taxon>Valvatacea</taxon>
        <taxon>Valvatida</taxon>
        <taxon>Asterinidae</taxon>
        <taxon>Patiria</taxon>
    </lineage>
</organism>
<keyword evidence="9 10" id="KW-0807">Transducer</keyword>
<evidence type="ECO:0000256" key="11">
    <source>
        <dbReference type="SAM" id="Phobius"/>
    </source>
</evidence>
<evidence type="ECO:0000313" key="13">
    <source>
        <dbReference type="EnsemblMetazoa" id="XP_038045154.1"/>
    </source>
</evidence>
<keyword evidence="2" id="KW-1003">Cell membrane</keyword>
<name>A0A913YZM3_PATMI</name>
<keyword evidence="7 10" id="KW-0675">Receptor</keyword>
<dbReference type="PANTHER" id="PTHR24246">
    <property type="entry name" value="OLFACTORY RECEPTOR AND ADENOSINE RECEPTOR"/>
    <property type="match status" value="1"/>
</dbReference>
<dbReference type="PANTHER" id="PTHR24246:SF27">
    <property type="entry name" value="ADENOSINE RECEPTOR, ISOFORM A"/>
    <property type="match status" value="1"/>
</dbReference>
<dbReference type="EnsemblMetazoa" id="XM_038189226.1">
    <property type="protein sequence ID" value="XP_038045154.1"/>
    <property type="gene ID" value="LOC119719728"/>
</dbReference>
<accession>A0A913YZM3</accession>
<evidence type="ECO:0000256" key="5">
    <source>
        <dbReference type="ARBA" id="ARBA00023040"/>
    </source>
</evidence>
<keyword evidence="6 11" id="KW-0472">Membrane</keyword>
<dbReference type="InterPro" id="IPR000276">
    <property type="entry name" value="GPCR_Rhodpsn"/>
</dbReference>
<evidence type="ECO:0000256" key="1">
    <source>
        <dbReference type="ARBA" id="ARBA00004651"/>
    </source>
</evidence>
<dbReference type="GO" id="GO:0005886">
    <property type="term" value="C:plasma membrane"/>
    <property type="evidence" value="ECO:0007669"/>
    <property type="project" value="UniProtKB-SubCell"/>
</dbReference>
<dbReference type="Gene3D" id="1.20.1070.10">
    <property type="entry name" value="Rhodopsin 7-helix transmembrane proteins"/>
    <property type="match status" value="1"/>
</dbReference>
<comment type="similarity">
    <text evidence="10">Belongs to the G-protein coupled receptor 1 family.</text>
</comment>
<dbReference type="AlphaFoldDB" id="A0A913YZM3"/>
<dbReference type="SUPFAM" id="SSF81321">
    <property type="entry name" value="Family A G protein-coupled receptor-like"/>
    <property type="match status" value="1"/>
</dbReference>
<dbReference type="GeneID" id="119719728"/>
<keyword evidence="4 11" id="KW-1133">Transmembrane helix</keyword>
<evidence type="ECO:0000256" key="8">
    <source>
        <dbReference type="ARBA" id="ARBA00023180"/>
    </source>
</evidence>
<comment type="subcellular location">
    <subcellularLocation>
        <location evidence="1">Cell membrane</location>
        <topology evidence="1">Multi-pass membrane protein</topology>
    </subcellularLocation>
</comment>
<protein>
    <recommendedName>
        <fullName evidence="12">G-protein coupled receptors family 1 profile domain-containing protein</fullName>
    </recommendedName>
</protein>
<evidence type="ECO:0000256" key="6">
    <source>
        <dbReference type="ARBA" id="ARBA00023136"/>
    </source>
</evidence>
<evidence type="ECO:0000256" key="7">
    <source>
        <dbReference type="ARBA" id="ARBA00023170"/>
    </source>
</evidence>
<feature type="transmembrane region" description="Helical" evidence="11">
    <location>
        <begin position="64"/>
        <end position="86"/>
    </location>
</feature>
<dbReference type="PROSITE" id="PS00237">
    <property type="entry name" value="G_PROTEIN_RECEP_F1_1"/>
    <property type="match status" value="1"/>
</dbReference>
<dbReference type="PROSITE" id="PS50262">
    <property type="entry name" value="G_PROTEIN_RECEP_F1_2"/>
    <property type="match status" value="1"/>
</dbReference>
<evidence type="ECO:0000259" key="12">
    <source>
        <dbReference type="PROSITE" id="PS50262"/>
    </source>
</evidence>
<keyword evidence="8" id="KW-0325">Glycoprotein</keyword>
<feature type="transmembrane region" description="Helical" evidence="11">
    <location>
        <begin position="136"/>
        <end position="153"/>
    </location>
</feature>
<proteinExistence type="inferred from homology"/>
<dbReference type="InterPro" id="IPR017452">
    <property type="entry name" value="GPCR_Rhodpsn_7TM"/>
</dbReference>
<feature type="transmembrane region" description="Helical" evidence="11">
    <location>
        <begin position="98"/>
        <end position="124"/>
    </location>
</feature>
<reference evidence="13" key="1">
    <citation type="submission" date="2022-11" db="UniProtKB">
        <authorList>
            <consortium name="EnsemblMetazoa"/>
        </authorList>
    </citation>
    <scope>IDENTIFICATION</scope>
</reference>
<feature type="transmembrane region" description="Helical" evidence="11">
    <location>
        <begin position="29"/>
        <end position="52"/>
    </location>
</feature>
<feature type="transmembrane region" description="Helical" evidence="11">
    <location>
        <begin position="216"/>
        <end position="241"/>
    </location>
</feature>
<evidence type="ECO:0000256" key="2">
    <source>
        <dbReference type="ARBA" id="ARBA00022475"/>
    </source>
</evidence>
<dbReference type="GO" id="GO:0004930">
    <property type="term" value="F:G protein-coupled receptor activity"/>
    <property type="evidence" value="ECO:0007669"/>
    <property type="project" value="UniProtKB-KW"/>
</dbReference>
<evidence type="ECO:0000256" key="9">
    <source>
        <dbReference type="ARBA" id="ARBA00023224"/>
    </source>
</evidence>
<keyword evidence="5 10" id="KW-0297">G-protein coupled receptor</keyword>
<feature type="domain" description="G-protein coupled receptors family 1 profile" evidence="12">
    <location>
        <begin position="43"/>
        <end position="273"/>
    </location>
</feature>
<keyword evidence="3 10" id="KW-0812">Transmembrane</keyword>
<dbReference type="OrthoDB" id="10044919at2759"/>
<evidence type="ECO:0000256" key="10">
    <source>
        <dbReference type="RuleBase" id="RU000688"/>
    </source>
</evidence>
<dbReference type="CDD" id="cd00637">
    <property type="entry name" value="7tm_classA_rhodopsin-like"/>
    <property type="match status" value="1"/>
</dbReference>
<sequence length="338" mass="37977">MSSRNCSLPNLYDIVDENGQPDTVAQQTILAVTFTMGILSVLGNSLVIATCLFNSFKRRIRRRINIFVCNLSLADLCIGVCFPITLRLGSSRVDVVSSVFLLVSTVCVTSVALERFVAVVLSPFRYKEMFTYRRCIVISLFCWIIPVVVTIPLSLNLEIFYRVFFVVAPCVVLFELCLTGALYSAIYYTVRKQRRQITVNLPLAPELHQTRRLSTLFALIVGLFPLCWLPMVVIVMVQSLSFGKKNVCFVANVPFYAGLCVGLITSVVNPFIYWWRMPDYKDGTKALCAFLFCKKSNVVDPIVTVSSVSMVTGCHADQLQELYRSRQFTTSQMPLVVG</sequence>
<evidence type="ECO:0000256" key="3">
    <source>
        <dbReference type="ARBA" id="ARBA00022692"/>
    </source>
</evidence>
<dbReference type="OMA" id="CAYICGS"/>
<dbReference type="Pfam" id="PF00001">
    <property type="entry name" value="7tm_1"/>
    <property type="match status" value="1"/>
</dbReference>
<dbReference type="PRINTS" id="PR00237">
    <property type="entry name" value="GPCRRHODOPSN"/>
</dbReference>
<dbReference type="Proteomes" id="UP000887568">
    <property type="component" value="Unplaced"/>
</dbReference>
<feature type="transmembrane region" description="Helical" evidence="11">
    <location>
        <begin position="253"/>
        <end position="275"/>
    </location>
</feature>
<evidence type="ECO:0000256" key="4">
    <source>
        <dbReference type="ARBA" id="ARBA00022989"/>
    </source>
</evidence>
<dbReference type="RefSeq" id="XP_038045154.1">
    <property type="nucleotide sequence ID" value="XM_038189226.1"/>
</dbReference>
<keyword evidence="14" id="KW-1185">Reference proteome</keyword>